<dbReference type="HOGENOM" id="CLU_016972_1_1_1"/>
<dbReference type="EMBL" id="JPOX01000034">
    <property type="protein sequence ID" value="KFX43655.1"/>
    <property type="molecule type" value="Genomic_DNA"/>
</dbReference>
<dbReference type="InterPro" id="IPR013320">
    <property type="entry name" value="ConA-like_dom_sf"/>
</dbReference>
<comment type="subcellular location">
    <subcellularLocation>
        <location evidence="1">Cell envelope</location>
    </subcellularLocation>
    <subcellularLocation>
        <location evidence="2">Membrane</location>
        <topology evidence="2">Lipid-anchor</topology>
        <topology evidence="2">GPI-anchor</topology>
    </subcellularLocation>
</comment>
<evidence type="ECO:0000313" key="6">
    <source>
        <dbReference type="EMBL" id="KFX43655.1"/>
    </source>
</evidence>
<evidence type="ECO:0000256" key="1">
    <source>
        <dbReference type="ARBA" id="ARBA00004196"/>
    </source>
</evidence>
<dbReference type="EMBL" id="JPOX01000040">
    <property type="protein sequence ID" value="KFX42875.1"/>
    <property type="molecule type" value="Genomic_DNA"/>
</dbReference>
<keyword evidence="4" id="KW-0449">Lipoprotein</keyword>
<reference evidence="6" key="1">
    <citation type="journal article" date="2014" name="PLoS Genet.">
        <title>Signature Gene Expression Reveals Novel Clues to the Molecular Mechanisms of Dimorphic Transition in Penicillium marneffei.</title>
        <authorList>
            <person name="Yang E."/>
            <person name="Wang G."/>
            <person name="Cai J."/>
            <person name="Woo P.C."/>
            <person name="Lau S.K."/>
            <person name="Yuen K.-Y."/>
            <person name="Chow W.-N."/>
            <person name="Lin X."/>
        </authorList>
    </citation>
    <scope>NUCLEOTIDE SEQUENCE [LARGE SCALE GENOMIC DNA]</scope>
    <source>
        <strain evidence="6">PM1</strain>
    </source>
</reference>
<dbReference type="InterPro" id="IPR050546">
    <property type="entry name" value="Glycosyl_Hydrlase_16"/>
</dbReference>
<evidence type="ECO:0000256" key="3">
    <source>
        <dbReference type="ARBA" id="ARBA00022622"/>
    </source>
</evidence>
<dbReference type="SUPFAM" id="SSF49899">
    <property type="entry name" value="Concanavalin A-like lectins/glucanases"/>
    <property type="match status" value="1"/>
</dbReference>
<evidence type="ECO:0000313" key="5">
    <source>
        <dbReference type="EMBL" id="KFX42875.1"/>
    </source>
</evidence>
<name>A0A093UUP6_TALMA</name>
<sequence length="307" mass="32734">MKGSTLAVATYPVILGTGAAAYTLQWDINSSNFLDYFVFDTEADPTAGFVNYVDQSTASSDSLYSTSNSQIYLGADNTTVLDSSSTGRNSVRVYSQDTFSSGLLITDFEHLPVSLDNQQPTNPYGEIDIMEAYDDVAGAYVSLHTGNTCILSTTDFTGTDARTNCTLSNGGGCGVQSTSSQFGAGFNAAGGGVWVLSLEDSLQLWVFPRDEIPADITSGSPDPTCWGTPLFQFDSNNGCDVASNFIDQTVIFNLDFCGENGAGGQEWSDWTDCATITGQSTCNAYVAANPSAYSETYFSINSIKLYQ</sequence>
<dbReference type="GO" id="GO:0009251">
    <property type="term" value="P:glucan catabolic process"/>
    <property type="evidence" value="ECO:0007669"/>
    <property type="project" value="TreeGrafter"/>
</dbReference>
<dbReference type="AlphaFoldDB" id="A0A093UUP6"/>
<dbReference type="GO" id="GO:0098552">
    <property type="term" value="C:side of membrane"/>
    <property type="evidence" value="ECO:0007669"/>
    <property type="project" value="UniProtKB-KW"/>
</dbReference>
<dbReference type="eggNOG" id="ENOG502QUM3">
    <property type="taxonomic scope" value="Eukaryota"/>
</dbReference>
<keyword evidence="3" id="KW-0325">Glycoprotein</keyword>
<dbReference type="PANTHER" id="PTHR10963:SF24">
    <property type="entry name" value="GLYCOSIDASE C21B10.07-RELATED"/>
    <property type="match status" value="1"/>
</dbReference>
<accession>A0A093UUP6</accession>
<gene>
    <name evidence="6" type="ORF">GQ26_0341030</name>
    <name evidence="5" type="ORF">GQ26_0400530</name>
</gene>
<keyword evidence="3" id="KW-0472">Membrane</keyword>
<protein>
    <submittedName>
        <fullName evidence="6">Putative endo-1,3(4)-beta-glucanase</fullName>
    </submittedName>
</protein>
<comment type="caution">
    <text evidence="6">The sequence shown here is derived from an EMBL/GenBank/DDBJ whole genome shotgun (WGS) entry which is preliminary data.</text>
</comment>
<proteinExistence type="predicted"/>
<organism evidence="6">
    <name type="scientific">Talaromyces marneffei PM1</name>
    <dbReference type="NCBI Taxonomy" id="1077442"/>
    <lineage>
        <taxon>Eukaryota</taxon>
        <taxon>Fungi</taxon>
        <taxon>Dikarya</taxon>
        <taxon>Ascomycota</taxon>
        <taxon>Pezizomycotina</taxon>
        <taxon>Eurotiomycetes</taxon>
        <taxon>Eurotiomycetidae</taxon>
        <taxon>Eurotiales</taxon>
        <taxon>Trichocomaceae</taxon>
        <taxon>Talaromyces</taxon>
        <taxon>Talaromyces sect. Talaromyces</taxon>
    </lineage>
</organism>
<dbReference type="Gene3D" id="2.60.120.200">
    <property type="match status" value="1"/>
</dbReference>
<keyword evidence="3" id="KW-0336">GPI-anchor</keyword>
<evidence type="ECO:0000256" key="4">
    <source>
        <dbReference type="ARBA" id="ARBA00023288"/>
    </source>
</evidence>
<dbReference type="PANTHER" id="PTHR10963">
    <property type="entry name" value="GLYCOSYL HYDROLASE-RELATED"/>
    <property type="match status" value="1"/>
</dbReference>
<evidence type="ECO:0000256" key="2">
    <source>
        <dbReference type="ARBA" id="ARBA00004589"/>
    </source>
</evidence>
<dbReference type="Pfam" id="PF26113">
    <property type="entry name" value="GH16_XgeA"/>
    <property type="match status" value="1"/>
</dbReference>